<name>A0ABS5NSV3_9BACI</name>
<dbReference type="EMBL" id="JAGYPM010000002">
    <property type="protein sequence ID" value="MBS4190478.1"/>
    <property type="molecule type" value="Genomic_DNA"/>
</dbReference>
<accession>A0ABS5NSV3</accession>
<gene>
    <name evidence="2" type="ORF">KHA94_09775</name>
</gene>
<dbReference type="Pfam" id="PF26359">
    <property type="entry name" value="YwtC"/>
    <property type="match status" value="1"/>
</dbReference>
<evidence type="ECO:0000313" key="3">
    <source>
        <dbReference type="Proteomes" id="UP000681027"/>
    </source>
</evidence>
<keyword evidence="1" id="KW-1133">Transmembrane helix</keyword>
<evidence type="ECO:0000256" key="1">
    <source>
        <dbReference type="SAM" id="Phobius"/>
    </source>
</evidence>
<dbReference type="Proteomes" id="UP000681027">
    <property type="component" value="Unassembled WGS sequence"/>
</dbReference>
<reference evidence="2 3" key="1">
    <citation type="submission" date="2021-05" db="EMBL/GenBank/DDBJ databases">
        <title>Novel Bacillus species.</title>
        <authorList>
            <person name="Liu G."/>
        </authorList>
    </citation>
    <scope>NUCLEOTIDE SEQUENCE [LARGE SCALE GENOMIC DNA]</scope>
    <source>
        <strain evidence="2 3">FJAT-49705</strain>
    </source>
</reference>
<feature type="transmembrane region" description="Helical" evidence="1">
    <location>
        <begin position="7"/>
        <end position="27"/>
    </location>
</feature>
<comment type="caution">
    <text evidence="2">The sequence shown here is derived from an EMBL/GenBank/DDBJ whole genome shotgun (WGS) entry which is preliminary data.</text>
</comment>
<proteinExistence type="predicted"/>
<protein>
    <submittedName>
        <fullName evidence="2">Uncharacterized protein</fullName>
    </submittedName>
</protein>
<sequence>MKVVKSVTKWILPIVIIGALLLTMNAFKRTDTLTPDEQQKINQNTNVKNGAV</sequence>
<keyword evidence="1" id="KW-0472">Membrane</keyword>
<keyword evidence="3" id="KW-1185">Reference proteome</keyword>
<dbReference type="InterPro" id="IPR058890">
    <property type="entry name" value="YwtC-like"/>
</dbReference>
<keyword evidence="1" id="KW-0812">Transmembrane</keyword>
<dbReference type="RefSeq" id="WP_213101924.1">
    <property type="nucleotide sequence ID" value="NZ_JAGYPM010000002.1"/>
</dbReference>
<evidence type="ECO:0000313" key="2">
    <source>
        <dbReference type="EMBL" id="MBS4190478.1"/>
    </source>
</evidence>
<organism evidence="2 3">
    <name type="scientific">Cytobacillus citreus</name>
    <dbReference type="NCBI Taxonomy" id="2833586"/>
    <lineage>
        <taxon>Bacteria</taxon>
        <taxon>Bacillati</taxon>
        <taxon>Bacillota</taxon>
        <taxon>Bacilli</taxon>
        <taxon>Bacillales</taxon>
        <taxon>Bacillaceae</taxon>
        <taxon>Cytobacillus</taxon>
    </lineage>
</organism>
<dbReference type="NCBIfam" id="NF040516">
    <property type="entry name" value="CapE_47_fam"/>
    <property type="match status" value="1"/>
</dbReference>